<dbReference type="Gene3D" id="3.10.350.10">
    <property type="entry name" value="LysM domain"/>
    <property type="match status" value="5"/>
</dbReference>
<feature type="signal peptide" evidence="2">
    <location>
        <begin position="1"/>
        <end position="25"/>
    </location>
</feature>
<gene>
    <name evidence="4" type="ORF">SAMN05444377_10576</name>
</gene>
<dbReference type="PANTHER" id="PTHR33734">
    <property type="entry name" value="LYSM DOMAIN-CONTAINING GPI-ANCHORED PROTEIN 2"/>
    <property type="match status" value="1"/>
</dbReference>
<dbReference type="CDD" id="cd00118">
    <property type="entry name" value="LysM"/>
    <property type="match status" value="5"/>
</dbReference>
<feature type="chain" id="PRO_5013177652" evidence="2">
    <location>
        <begin position="26"/>
        <end position="812"/>
    </location>
</feature>
<feature type="domain" description="LysM" evidence="3">
    <location>
        <begin position="360"/>
        <end position="403"/>
    </location>
</feature>
<evidence type="ECO:0000313" key="5">
    <source>
        <dbReference type="Proteomes" id="UP000184147"/>
    </source>
</evidence>
<evidence type="ECO:0000259" key="3">
    <source>
        <dbReference type="PROSITE" id="PS51782"/>
    </source>
</evidence>
<dbReference type="SUPFAM" id="SSF54106">
    <property type="entry name" value="LysM domain"/>
    <property type="match status" value="5"/>
</dbReference>
<reference evidence="4 5" key="1">
    <citation type="submission" date="2016-11" db="EMBL/GenBank/DDBJ databases">
        <authorList>
            <person name="Jaros S."/>
            <person name="Januszkiewicz K."/>
            <person name="Wedrychowicz H."/>
        </authorList>
    </citation>
    <scope>NUCLEOTIDE SEQUENCE [LARGE SCALE GENOMIC DNA]</scope>
    <source>
        <strain evidence="4 5">DSM 25660</strain>
    </source>
</reference>
<feature type="domain" description="LysM" evidence="3">
    <location>
        <begin position="235"/>
        <end position="278"/>
    </location>
</feature>
<dbReference type="STRING" id="1124188.SAMN05444377_10576"/>
<dbReference type="PANTHER" id="PTHR33734:SF22">
    <property type="entry name" value="MEMBRANE-BOUND LYTIC MUREIN TRANSGLYCOSYLASE D"/>
    <property type="match status" value="1"/>
</dbReference>
<feature type="domain" description="LysM" evidence="3">
    <location>
        <begin position="30"/>
        <end position="79"/>
    </location>
</feature>
<keyword evidence="5" id="KW-1185">Reference proteome</keyword>
<dbReference type="EMBL" id="FQVQ01000005">
    <property type="protein sequence ID" value="SHF23125.1"/>
    <property type="molecule type" value="Genomic_DNA"/>
</dbReference>
<dbReference type="Proteomes" id="UP000184147">
    <property type="component" value="Unassembled WGS sequence"/>
</dbReference>
<accession>A0A1M4ZYQ1</accession>
<evidence type="ECO:0000313" key="4">
    <source>
        <dbReference type="EMBL" id="SHF23125.1"/>
    </source>
</evidence>
<name>A0A1M4ZYQ1_9FLAO</name>
<protein>
    <submittedName>
        <fullName evidence="4">LysM domain-containing protein</fullName>
    </submittedName>
</protein>
<dbReference type="InterPro" id="IPR036779">
    <property type="entry name" value="LysM_dom_sf"/>
</dbReference>
<organism evidence="4 5">
    <name type="scientific">Flavobacterium fontis</name>
    <dbReference type="NCBI Taxonomy" id="1124188"/>
    <lineage>
        <taxon>Bacteria</taxon>
        <taxon>Pseudomonadati</taxon>
        <taxon>Bacteroidota</taxon>
        <taxon>Flavobacteriia</taxon>
        <taxon>Flavobacteriales</taxon>
        <taxon>Flavobacteriaceae</taxon>
        <taxon>Flavobacterium</taxon>
    </lineage>
</organism>
<evidence type="ECO:0000256" key="1">
    <source>
        <dbReference type="SAM" id="MobiDB-lite"/>
    </source>
</evidence>
<proteinExistence type="predicted"/>
<dbReference type="AlphaFoldDB" id="A0A1M4ZYQ1"/>
<dbReference type="InterPro" id="IPR018392">
    <property type="entry name" value="LysM"/>
</dbReference>
<feature type="region of interest" description="Disordered" evidence="1">
    <location>
        <begin position="279"/>
        <end position="309"/>
    </location>
</feature>
<dbReference type="SMART" id="SM00257">
    <property type="entry name" value="LysM"/>
    <property type="match status" value="5"/>
</dbReference>
<evidence type="ECO:0000256" key="2">
    <source>
        <dbReference type="SAM" id="SignalP"/>
    </source>
</evidence>
<dbReference type="PROSITE" id="PS51782">
    <property type="entry name" value="LYSM"/>
    <property type="match status" value="5"/>
</dbReference>
<feature type="domain" description="LysM" evidence="3">
    <location>
        <begin position="180"/>
        <end position="224"/>
    </location>
</feature>
<dbReference type="Pfam" id="PF01476">
    <property type="entry name" value="LysM"/>
    <property type="match status" value="5"/>
</dbReference>
<keyword evidence="2" id="KW-0732">Signal</keyword>
<feature type="domain" description="LysM" evidence="3">
    <location>
        <begin position="114"/>
        <end position="157"/>
    </location>
</feature>
<sequence>MKNPKKITLHRLLITLLFAGHLVLAQEGQKTHVVAEGETLAKVAQRYKVTPYDIIKLNPNAAQGVKANDVLVIPKSVVIERASAVTSPEESKNILSQKSTAVAVKSENFSSEFKTHIVQPGETKFGLGKLYGISISVLEEQNPHIVSGLQAGHVLKVKGTTSYQQDLSSYRRQAQSKNLRDYTVLKGETLFGLSKRFGISLAELMAMNQDRIAGILKEGQLLYVPADQNANDIGIWHEVVAGETKFGLSRRYKVTINALESANPQIVRMLQTGQRIRIPSESPTSLVEKNENTPVAKAQNDLKSDLVPPPTKAVAVESKISAPEETNIATESVNTSNKVPAESVTQNIDTSARLNRDDLVDYTIQPKETLFGLSKRANMKIMDFLELNPMLSKGVQIGMVIKMPKDAQAVVAETSHTVAVSSVDVVPAADVTVSKEVPTATKENDNSNKTVSAQEFKDVFKTADLTSVKRFAFMVSFSEADWQRARQTFPDIQIADESSRLEIMYHMGVQKALDSLNTLGYTISSKMIHAEGTKKSFDLKKMTADRVWKGMDAAFLSGNCSIEKMAFLPLPLITEVDIEGLKSKKVVAIQPEMKVRERVLDVLVPLNANVIVVSSFTDENKKQQILKRLPQAQYALVSERTGLDNEDLKRLLVKGKMNVIILETTKNSMIISATNTLLNAVTDYNIQVALLEPKLIDYYKNISPLRMNILRTLYPTYAPIEKNQSYINFVTQYRKAYRDDPDSVYMQGFDIVFDTALRMAQAQGLSHSLQHDKTKQTLLQFEYDSKSLDHYENRTFFLLQREINGTLKVINP</sequence>